<dbReference type="PANTHER" id="PTHR41282">
    <property type="entry name" value="CONSERVED TRANSMEMBRANE PROTEIN-RELATED"/>
    <property type="match status" value="1"/>
</dbReference>
<name>L0D6N3_SINAD</name>
<dbReference type="PIRSF" id="PIRSF009160">
    <property type="entry name" value="UCP009160"/>
    <property type="match status" value="1"/>
</dbReference>
<proteinExistence type="predicted"/>
<keyword evidence="3" id="KW-1185">Reference proteome</keyword>
<feature type="transmembrane region" description="Helical" evidence="1">
    <location>
        <begin position="34"/>
        <end position="53"/>
    </location>
</feature>
<dbReference type="EMBL" id="CP003364">
    <property type="protein sequence ID" value="AGA25069.1"/>
    <property type="molecule type" value="Genomic_DNA"/>
</dbReference>
<feature type="transmembrane region" description="Helical" evidence="1">
    <location>
        <begin position="229"/>
        <end position="249"/>
    </location>
</feature>
<feature type="transmembrane region" description="Helical" evidence="1">
    <location>
        <begin position="60"/>
        <end position="81"/>
    </location>
</feature>
<evidence type="ECO:0000313" key="2">
    <source>
        <dbReference type="EMBL" id="AGA25069.1"/>
    </source>
</evidence>
<feature type="transmembrane region" description="Helical" evidence="1">
    <location>
        <begin position="124"/>
        <end position="144"/>
    </location>
</feature>
<keyword evidence="1" id="KW-0472">Membrane</keyword>
<dbReference type="Proteomes" id="UP000010798">
    <property type="component" value="Chromosome"/>
</dbReference>
<dbReference type="eggNOG" id="COG4760">
    <property type="taxonomic scope" value="Bacteria"/>
</dbReference>
<sequence length="256" mass="27513">MSTSNPAFSKETFAGFEQVYGANRAAAMTVQGTIGKTFALLGILSATGLWAWNATQNQHLSMAVLPAAGIGGMILALITIFKPTVAPWTAPVYAAFEGVFLGSLSCLIEASVQQKFGPQQYPGIALQAVSLTCGTLFVMLFAYTTGLIQVTQRLRAGVVAATGAIALVYGVAMIASLFGARVPFLYDASPIGIGISLVVVGVAAFNLLLDFDFIEYGARMEAPKYMEWYAAFGLILTLVWLYLEFLRLLRKLQDRR</sequence>
<dbReference type="KEGG" id="saci:Sinac_0654"/>
<organism evidence="2 3">
    <name type="scientific">Singulisphaera acidiphila (strain ATCC BAA-1392 / DSM 18658 / VKM B-2454 / MOB10)</name>
    <dbReference type="NCBI Taxonomy" id="886293"/>
    <lineage>
        <taxon>Bacteria</taxon>
        <taxon>Pseudomonadati</taxon>
        <taxon>Planctomycetota</taxon>
        <taxon>Planctomycetia</taxon>
        <taxon>Isosphaerales</taxon>
        <taxon>Isosphaeraceae</taxon>
        <taxon>Singulisphaera</taxon>
    </lineage>
</organism>
<dbReference type="STRING" id="886293.Sinac_0654"/>
<dbReference type="InterPro" id="IPR010539">
    <property type="entry name" value="BaxI_1-like"/>
</dbReference>
<dbReference type="PANTHER" id="PTHR41282:SF1">
    <property type="entry name" value="CONSERVED TRANSMEMBRANE PROTEIN-RELATED"/>
    <property type="match status" value="1"/>
</dbReference>
<feature type="transmembrane region" description="Helical" evidence="1">
    <location>
        <begin position="93"/>
        <end position="112"/>
    </location>
</feature>
<feature type="transmembrane region" description="Helical" evidence="1">
    <location>
        <begin position="191"/>
        <end position="209"/>
    </location>
</feature>
<gene>
    <name evidence="2" type="ordered locus">Sinac_0654</name>
</gene>
<dbReference type="OrthoDB" id="116480at2"/>
<evidence type="ECO:0000256" key="1">
    <source>
        <dbReference type="SAM" id="Phobius"/>
    </source>
</evidence>
<dbReference type="HOGENOM" id="CLU_074030_1_0_0"/>
<accession>L0D6N3</accession>
<dbReference type="AlphaFoldDB" id="L0D6N3"/>
<dbReference type="Pfam" id="PF12811">
    <property type="entry name" value="BaxI_1"/>
    <property type="match status" value="1"/>
</dbReference>
<feature type="transmembrane region" description="Helical" evidence="1">
    <location>
        <begin position="156"/>
        <end position="179"/>
    </location>
</feature>
<evidence type="ECO:0000313" key="3">
    <source>
        <dbReference type="Proteomes" id="UP000010798"/>
    </source>
</evidence>
<reference evidence="2 3" key="1">
    <citation type="submission" date="2012-02" db="EMBL/GenBank/DDBJ databases">
        <title>Complete sequence of chromosome of Singulisphaera acidiphila DSM 18658.</title>
        <authorList>
            <consortium name="US DOE Joint Genome Institute (JGI-PGF)"/>
            <person name="Lucas S."/>
            <person name="Copeland A."/>
            <person name="Lapidus A."/>
            <person name="Glavina del Rio T."/>
            <person name="Dalin E."/>
            <person name="Tice H."/>
            <person name="Bruce D."/>
            <person name="Goodwin L."/>
            <person name="Pitluck S."/>
            <person name="Peters L."/>
            <person name="Ovchinnikova G."/>
            <person name="Chertkov O."/>
            <person name="Kyrpides N."/>
            <person name="Mavromatis K."/>
            <person name="Ivanova N."/>
            <person name="Brettin T."/>
            <person name="Detter J.C."/>
            <person name="Han C."/>
            <person name="Larimer F."/>
            <person name="Land M."/>
            <person name="Hauser L."/>
            <person name="Markowitz V."/>
            <person name="Cheng J.-F."/>
            <person name="Hugenholtz P."/>
            <person name="Woyke T."/>
            <person name="Wu D."/>
            <person name="Tindall B."/>
            <person name="Pomrenke H."/>
            <person name="Brambilla E."/>
            <person name="Klenk H.-P."/>
            <person name="Eisen J.A."/>
        </authorList>
    </citation>
    <scope>NUCLEOTIDE SEQUENCE [LARGE SCALE GENOMIC DNA]</scope>
    <source>
        <strain evidence="3">ATCC BAA-1392 / DSM 18658 / VKM B-2454 / MOB10</strain>
    </source>
</reference>
<protein>
    <submittedName>
        <fullName evidence="2">Putative membrane protein</fullName>
    </submittedName>
</protein>
<dbReference type="RefSeq" id="WP_015244252.1">
    <property type="nucleotide sequence ID" value="NC_019892.1"/>
</dbReference>
<keyword evidence="1" id="KW-0812">Transmembrane</keyword>
<keyword evidence="1" id="KW-1133">Transmembrane helix</keyword>